<accession>A0A9D5QEY3</accession>
<organism evidence="2 3">
    <name type="scientific">candidate division WOR-3 bacterium</name>
    <dbReference type="NCBI Taxonomy" id="2052148"/>
    <lineage>
        <taxon>Bacteria</taxon>
        <taxon>Bacteria division WOR-3</taxon>
    </lineage>
</organism>
<proteinExistence type="predicted"/>
<reference evidence="2" key="1">
    <citation type="submission" date="2019-11" db="EMBL/GenBank/DDBJ databases">
        <title>Microbial mats filling the niche in hypersaline microbial mats.</title>
        <authorList>
            <person name="Wong H.L."/>
            <person name="Macleod F.I."/>
            <person name="White R.A. III"/>
            <person name="Burns B.P."/>
        </authorList>
    </citation>
    <scope>NUCLEOTIDE SEQUENCE</scope>
    <source>
        <strain evidence="2">Bin_327</strain>
    </source>
</reference>
<name>A0A9D5QEY3_UNCW3</name>
<evidence type="ECO:0000313" key="3">
    <source>
        <dbReference type="Proteomes" id="UP000630660"/>
    </source>
</evidence>
<evidence type="ECO:0000259" key="1">
    <source>
        <dbReference type="PROSITE" id="PS51352"/>
    </source>
</evidence>
<protein>
    <recommendedName>
        <fullName evidence="1">Thioredoxin domain-containing protein</fullName>
    </recommendedName>
</protein>
<comment type="caution">
    <text evidence="2">The sequence shown here is derived from an EMBL/GenBank/DDBJ whole genome shotgun (WGS) entry which is preliminary data.</text>
</comment>
<dbReference type="Proteomes" id="UP000630660">
    <property type="component" value="Unassembled WGS sequence"/>
</dbReference>
<dbReference type="AlphaFoldDB" id="A0A9D5QEY3"/>
<dbReference type="EMBL" id="WJKJ01000317">
    <property type="protein sequence ID" value="MBD3365460.1"/>
    <property type="molecule type" value="Genomic_DNA"/>
</dbReference>
<dbReference type="PROSITE" id="PS51352">
    <property type="entry name" value="THIOREDOXIN_2"/>
    <property type="match status" value="1"/>
</dbReference>
<dbReference type="InterPro" id="IPR013766">
    <property type="entry name" value="Thioredoxin_domain"/>
</dbReference>
<gene>
    <name evidence="2" type="ORF">GF359_09635</name>
</gene>
<dbReference type="Gene3D" id="3.40.30.10">
    <property type="entry name" value="Glutaredoxin"/>
    <property type="match status" value="1"/>
</dbReference>
<evidence type="ECO:0000313" key="2">
    <source>
        <dbReference type="EMBL" id="MBD3365460.1"/>
    </source>
</evidence>
<dbReference type="SUPFAM" id="SSF52833">
    <property type="entry name" value="Thioredoxin-like"/>
    <property type="match status" value="1"/>
</dbReference>
<feature type="domain" description="Thioredoxin" evidence="1">
    <location>
        <begin position="4"/>
        <end position="116"/>
    </location>
</feature>
<dbReference type="InterPro" id="IPR036249">
    <property type="entry name" value="Thioredoxin-like_sf"/>
</dbReference>
<sequence length="357" mass="38861">MTLIVASGCGERFPDPSQEGEFERTVFLEEATGTWCVNCPAVAANIEVLLDEHPDELIVLALHSQTQDPYASDETEARLSDFGVAAFPTVIFDGVEAFEGVQTVEAMAQILQHRQALGSPLMIEVEATEAADSVSWKVGVIVSSLIEESIDGYLRIALVEDTLTDESAGLLHHVVRRLPEADAPVRLNPGDTLEFDRTLALETNWGRPLIAVAWIEDANHEVYQAASNELGGGNPDMGDFSIDLDGDSIQILPVSQIGQSVNFNFTLQNHTQNPLTLTLDLPEILRELPEHWSFSLCDETICYSVPSDFDLPASGLLEGLHLAIGTSAEDEETEGTMVLTAASGEEIDTQVFILRIE</sequence>